<protein>
    <submittedName>
        <fullName evidence="2">Uncharacterized protein</fullName>
    </submittedName>
</protein>
<reference evidence="3" key="1">
    <citation type="journal article" date="2019" name="Int. J. Syst. Evol. Microbiol.">
        <title>The Global Catalogue of Microorganisms (GCM) 10K type strain sequencing project: providing services to taxonomists for standard genome sequencing and annotation.</title>
        <authorList>
            <consortium name="The Broad Institute Genomics Platform"/>
            <consortium name="The Broad Institute Genome Sequencing Center for Infectious Disease"/>
            <person name="Wu L."/>
            <person name="Ma J."/>
        </authorList>
    </citation>
    <scope>NUCLEOTIDE SEQUENCE [LARGE SCALE GENOMIC DNA]</scope>
    <source>
        <strain evidence="3">JCM 18298</strain>
    </source>
</reference>
<evidence type="ECO:0000313" key="3">
    <source>
        <dbReference type="Proteomes" id="UP001500603"/>
    </source>
</evidence>
<name>A0ABP9KMU5_9NOCA</name>
<dbReference type="Proteomes" id="UP001500603">
    <property type="component" value="Unassembled WGS sequence"/>
</dbReference>
<dbReference type="EMBL" id="BAABJM010000005">
    <property type="protein sequence ID" value="GAA5062178.1"/>
    <property type="molecule type" value="Genomic_DNA"/>
</dbReference>
<gene>
    <name evidence="2" type="ORF">GCM10023318_45460</name>
</gene>
<keyword evidence="1" id="KW-0472">Membrane</keyword>
<evidence type="ECO:0000256" key="1">
    <source>
        <dbReference type="SAM" id="Phobius"/>
    </source>
</evidence>
<feature type="transmembrane region" description="Helical" evidence="1">
    <location>
        <begin position="78"/>
        <end position="96"/>
    </location>
</feature>
<evidence type="ECO:0000313" key="2">
    <source>
        <dbReference type="EMBL" id="GAA5062178.1"/>
    </source>
</evidence>
<dbReference type="RefSeq" id="WP_345497728.1">
    <property type="nucleotide sequence ID" value="NZ_BAABJM010000005.1"/>
</dbReference>
<accession>A0ABP9KMU5</accession>
<proteinExistence type="predicted"/>
<organism evidence="2 3">
    <name type="scientific">Nocardia callitridis</name>
    <dbReference type="NCBI Taxonomy" id="648753"/>
    <lineage>
        <taxon>Bacteria</taxon>
        <taxon>Bacillati</taxon>
        <taxon>Actinomycetota</taxon>
        <taxon>Actinomycetes</taxon>
        <taxon>Mycobacteriales</taxon>
        <taxon>Nocardiaceae</taxon>
        <taxon>Nocardia</taxon>
    </lineage>
</organism>
<sequence length="232" mass="24402">MPELSDLTDAVCQYCTHRNTGAQSRCGHCGAPLRARVRRVETAVEHGVTDAVKSAERVVEGASKLESLVTKRHPRVQWLLVAGALGVMVVLAVVAVRSCSTMFVAPDGFGANTVTLPAPLRSAATCQPAPEATGSERCVIAADHSILAGGIAGGRAMSFYAEKPTAERLADAVRKWRAAGGTVLVDGEVFIAIGPSETVRYVDTRTGLRLETGAFTGRAAVRTFLDRSGLAQ</sequence>
<keyword evidence="1" id="KW-0812">Transmembrane</keyword>
<keyword evidence="3" id="KW-1185">Reference proteome</keyword>
<keyword evidence="1" id="KW-1133">Transmembrane helix</keyword>
<comment type="caution">
    <text evidence="2">The sequence shown here is derived from an EMBL/GenBank/DDBJ whole genome shotgun (WGS) entry which is preliminary data.</text>
</comment>